<protein>
    <recommendedName>
        <fullName evidence="3">beta-N-acetylhexosaminidase</fullName>
        <ecNumber evidence="3">3.2.1.52</ecNumber>
    </recommendedName>
</protein>
<organism evidence="8 9">
    <name type="scientific">Lactobacillus xujianguonis</name>
    <dbReference type="NCBI Taxonomy" id="2495899"/>
    <lineage>
        <taxon>Bacteria</taxon>
        <taxon>Bacillati</taxon>
        <taxon>Bacillota</taxon>
        <taxon>Bacilli</taxon>
        <taxon>Lactobacillales</taxon>
        <taxon>Lactobacillaceae</taxon>
        <taxon>Lactobacillus</taxon>
    </lineage>
</organism>
<dbReference type="AlphaFoldDB" id="A0A437SUH9"/>
<dbReference type="RefSeq" id="WP_103662069.1">
    <property type="nucleotide sequence ID" value="NZ_ML136886.1"/>
</dbReference>
<feature type="chain" id="PRO_5019256185" description="beta-N-acetylhexosaminidase" evidence="6">
    <location>
        <begin position="28"/>
        <end position="568"/>
    </location>
</feature>
<reference evidence="8 9" key="1">
    <citation type="submission" date="2018-12" db="EMBL/GenBank/DDBJ databases">
        <authorList>
            <person name="Meng J."/>
        </authorList>
    </citation>
    <scope>NUCLEOTIDE SEQUENCE [LARGE SCALE GENOMIC DNA]</scope>
    <source>
        <strain evidence="8 9">HT111-2</strain>
    </source>
</reference>
<dbReference type="Proteomes" id="UP000288291">
    <property type="component" value="Unassembled WGS sequence"/>
</dbReference>
<feature type="signal peptide" evidence="6">
    <location>
        <begin position="1"/>
        <end position="27"/>
    </location>
</feature>
<dbReference type="PANTHER" id="PTHR30480:SF13">
    <property type="entry name" value="BETA-HEXOSAMINIDASE"/>
    <property type="match status" value="1"/>
</dbReference>
<dbReference type="GO" id="GO:0004563">
    <property type="term" value="F:beta-N-acetylhexosaminidase activity"/>
    <property type="evidence" value="ECO:0007669"/>
    <property type="project" value="UniProtKB-EC"/>
</dbReference>
<dbReference type="InterPro" id="IPR001764">
    <property type="entry name" value="Glyco_hydro_3_N"/>
</dbReference>
<comment type="catalytic activity">
    <reaction evidence="1">
        <text>Hydrolysis of terminal non-reducing N-acetyl-D-hexosamine residues in N-acetyl-beta-D-hexosaminides.</text>
        <dbReference type="EC" id="3.2.1.52"/>
    </reaction>
</comment>
<keyword evidence="5" id="KW-0326">Glycosidase</keyword>
<evidence type="ECO:0000259" key="7">
    <source>
        <dbReference type="Pfam" id="PF00933"/>
    </source>
</evidence>
<evidence type="ECO:0000256" key="5">
    <source>
        <dbReference type="ARBA" id="ARBA00023295"/>
    </source>
</evidence>
<dbReference type="PANTHER" id="PTHR30480">
    <property type="entry name" value="BETA-HEXOSAMINIDASE-RELATED"/>
    <property type="match status" value="1"/>
</dbReference>
<name>A0A437SUH9_9LACO</name>
<sequence length="568" mass="61920">MHRFRKIALALVAGATLASCFSLTVRAKTSKQVSNSQINQYLKHASLNDKIGQMFIARTPQNLGQAEKDAVKYNLGGYIVYDADLADLTQKQFAHKIANYQTDSKIPLLIGIDQEGGQVSRLTHSGLVKQNGDQFKFPREQYQNAEDSSTGSGMKAAVNYAKKNATLLHQLGINWNFAPDADYSDDPESFIYQRGFGGVKGKKSYKAVADYIKQVVPAWQHDHYVAATLKHFPGYGDAADTHTGFAHVTKSKAAILKQDALPFKVGINKGADAVMVTHVIYDKIDPKYPASLSKKMNTLLRKNCHFNGVVVTDAMEMGAIQNFAKKHHVNADVLAVKAGNDMIMSANYRSGIAAIAKAVKKKQISESQINASVKRILTMKNKLHLLSAADLKVKPDKRSFFSLKSVKYHNGQATIAGQAKKNAKITLRDNSNNQVVKSVKADRKGKFTLTLAQKPQVQSYFLTSPDFVGVNLAVKAKTGNSVDSFLLDSVSYNKKHTQATISGQVPDSGAEGSLTVNYLDANTGKKITSAVVGKDGKFSAQVPLTKSSQNIDVAISGYRDLLVVLQSK</sequence>
<dbReference type="InterPro" id="IPR050226">
    <property type="entry name" value="NagZ_Beta-hexosaminidase"/>
</dbReference>
<dbReference type="Gene3D" id="2.60.40.10">
    <property type="entry name" value="Immunoglobulins"/>
    <property type="match status" value="1"/>
</dbReference>
<keyword evidence="9" id="KW-1185">Reference proteome</keyword>
<dbReference type="InterPro" id="IPR036962">
    <property type="entry name" value="Glyco_hydro_3_N_sf"/>
</dbReference>
<accession>A0A437SUH9</accession>
<dbReference type="SUPFAM" id="SSF51445">
    <property type="entry name" value="(Trans)glycosidases"/>
    <property type="match status" value="1"/>
</dbReference>
<evidence type="ECO:0000313" key="8">
    <source>
        <dbReference type="EMBL" id="RVU70467.1"/>
    </source>
</evidence>
<dbReference type="EMBL" id="RXIA01000018">
    <property type="protein sequence ID" value="RVU70467.1"/>
    <property type="molecule type" value="Genomic_DNA"/>
</dbReference>
<dbReference type="PROSITE" id="PS51257">
    <property type="entry name" value="PROKAR_LIPOPROTEIN"/>
    <property type="match status" value="1"/>
</dbReference>
<gene>
    <name evidence="8" type="ORF">EJK17_07170</name>
</gene>
<dbReference type="Gene3D" id="3.20.20.300">
    <property type="entry name" value="Glycoside hydrolase, family 3, N-terminal domain"/>
    <property type="match status" value="1"/>
</dbReference>
<feature type="domain" description="Glycoside hydrolase family 3 N-terminal" evidence="7">
    <location>
        <begin position="47"/>
        <end position="378"/>
    </location>
</feature>
<evidence type="ECO:0000256" key="3">
    <source>
        <dbReference type="ARBA" id="ARBA00012663"/>
    </source>
</evidence>
<keyword evidence="6" id="KW-0732">Signal</keyword>
<dbReference type="InterPro" id="IPR013783">
    <property type="entry name" value="Ig-like_fold"/>
</dbReference>
<proteinExistence type="inferred from homology"/>
<comment type="caution">
    <text evidence="8">The sequence shown here is derived from an EMBL/GenBank/DDBJ whole genome shotgun (WGS) entry which is preliminary data.</text>
</comment>
<evidence type="ECO:0000256" key="6">
    <source>
        <dbReference type="SAM" id="SignalP"/>
    </source>
</evidence>
<evidence type="ECO:0000256" key="4">
    <source>
        <dbReference type="ARBA" id="ARBA00022801"/>
    </source>
</evidence>
<evidence type="ECO:0000313" key="9">
    <source>
        <dbReference type="Proteomes" id="UP000288291"/>
    </source>
</evidence>
<dbReference type="Pfam" id="PF00933">
    <property type="entry name" value="Glyco_hydro_3"/>
    <property type="match status" value="1"/>
</dbReference>
<keyword evidence="4" id="KW-0378">Hydrolase</keyword>
<evidence type="ECO:0000256" key="1">
    <source>
        <dbReference type="ARBA" id="ARBA00001231"/>
    </source>
</evidence>
<dbReference type="EC" id="3.2.1.52" evidence="3"/>
<dbReference type="GO" id="GO:0009254">
    <property type="term" value="P:peptidoglycan turnover"/>
    <property type="evidence" value="ECO:0007669"/>
    <property type="project" value="TreeGrafter"/>
</dbReference>
<dbReference type="GO" id="GO:0005975">
    <property type="term" value="P:carbohydrate metabolic process"/>
    <property type="evidence" value="ECO:0007669"/>
    <property type="project" value="InterPro"/>
</dbReference>
<dbReference type="InterPro" id="IPR017853">
    <property type="entry name" value="GH"/>
</dbReference>
<comment type="similarity">
    <text evidence="2">Belongs to the glycosyl hydrolase 3 family.</text>
</comment>
<evidence type="ECO:0000256" key="2">
    <source>
        <dbReference type="ARBA" id="ARBA00005336"/>
    </source>
</evidence>